<dbReference type="Pfam" id="PF00724">
    <property type="entry name" value="Oxidored_FMN"/>
    <property type="match status" value="1"/>
</dbReference>
<evidence type="ECO:0000313" key="3">
    <source>
        <dbReference type="Proteomes" id="UP000035930"/>
    </source>
</evidence>
<dbReference type="Proteomes" id="UP000035930">
    <property type="component" value="Chromosome"/>
</dbReference>
<sequence length="100" mass="11333">MKNLFCDYKMGQVELKNRFVLTPMTRSRSSQPGDVPNEMMVEYYGQRSSAGLVITEATQISLQGKGYAKTPGIYSKDHIEGWKLTTKEVHDKGSKIFLQL</sequence>
<protein>
    <submittedName>
        <fullName evidence="2">Lavoprotein NADH-dependent oxidoreductase</fullName>
    </submittedName>
</protein>
<dbReference type="PANTHER" id="PTHR22893">
    <property type="entry name" value="NADH OXIDOREDUCTASE-RELATED"/>
    <property type="match status" value="1"/>
</dbReference>
<evidence type="ECO:0000259" key="1">
    <source>
        <dbReference type="Pfam" id="PF00724"/>
    </source>
</evidence>
<evidence type="ECO:0000313" key="2">
    <source>
        <dbReference type="EMBL" id="AKN88383.1"/>
    </source>
</evidence>
<dbReference type="SUPFAM" id="SSF51395">
    <property type="entry name" value="FMN-linked oxidoreductases"/>
    <property type="match status" value="1"/>
</dbReference>
<dbReference type="PANTHER" id="PTHR22893:SF91">
    <property type="entry name" value="NADPH DEHYDROGENASE 2-RELATED"/>
    <property type="match status" value="1"/>
</dbReference>
<dbReference type="InterPro" id="IPR001155">
    <property type="entry name" value="OxRdtase_FMN_N"/>
</dbReference>
<organism evidence="2 3">
    <name type="scientific">Francisella orientalis</name>
    <dbReference type="NCBI Taxonomy" id="299583"/>
    <lineage>
        <taxon>Bacteria</taxon>
        <taxon>Pseudomonadati</taxon>
        <taxon>Pseudomonadota</taxon>
        <taxon>Gammaproteobacteria</taxon>
        <taxon>Thiotrichales</taxon>
        <taxon>Francisellaceae</taxon>
        <taxon>Francisella</taxon>
    </lineage>
</organism>
<dbReference type="Gene3D" id="3.20.20.70">
    <property type="entry name" value="Aldolase class I"/>
    <property type="match status" value="1"/>
</dbReference>
<accession>A0ABN4GYE7</accession>
<keyword evidence="3" id="KW-1185">Reference proteome</keyword>
<proteinExistence type="predicted"/>
<dbReference type="InterPro" id="IPR045247">
    <property type="entry name" value="Oye-like"/>
</dbReference>
<reference evidence="2" key="1">
    <citation type="submission" date="2017-08" db="EMBL/GenBank/DDBJ databases">
        <title>Complete Genome Sequence of Francisella noatunensis subsp. orientalis strain FNO190.</title>
        <authorList>
            <person name="Pereira F.L."/>
            <person name="Goncalves L.A."/>
            <person name="Guilherme T.C."/>
            <person name="Soares S.C."/>
            <person name="Dorella F.A."/>
            <person name="Carvalho A.F."/>
            <person name="Leibowitz M.P."/>
            <person name="Leal C.A.G."/>
            <person name="Azevedo V.A.C."/>
            <person name="Figueiredo H.C.P."/>
        </authorList>
    </citation>
    <scope>NUCLEOTIDE SEQUENCE</scope>
    <source>
        <strain evidence="2">FNO190</strain>
    </source>
</reference>
<name>A0ABN4GYE7_9GAMM</name>
<dbReference type="EMBL" id="CP011923">
    <property type="protein sequence ID" value="AKN88383.1"/>
    <property type="molecule type" value="Genomic_DNA"/>
</dbReference>
<feature type="domain" description="NADH:flavin oxidoreductase/NADH oxidase N-terminal" evidence="1">
    <location>
        <begin position="4"/>
        <end position="100"/>
    </location>
</feature>
<dbReference type="InterPro" id="IPR013785">
    <property type="entry name" value="Aldolase_TIM"/>
</dbReference>
<gene>
    <name evidence="2" type="ORF">FNO190_0582</name>
</gene>